<dbReference type="GO" id="GO:0003735">
    <property type="term" value="F:structural constituent of ribosome"/>
    <property type="evidence" value="ECO:0007669"/>
    <property type="project" value="InterPro"/>
</dbReference>
<dbReference type="PANTHER" id="PTHR10871">
    <property type="entry name" value="30S RIBOSOMAL PROTEIN S13/40S RIBOSOMAL PROTEIN S18"/>
    <property type="match status" value="1"/>
</dbReference>
<name>A0A928Y6J6_UNCKA</name>
<dbReference type="Proteomes" id="UP000710385">
    <property type="component" value="Unassembled WGS sequence"/>
</dbReference>
<dbReference type="AlphaFoldDB" id="A0A928Y6J6"/>
<dbReference type="FunFam" id="1.10.8.50:FF:000001">
    <property type="entry name" value="30S ribosomal protein S13"/>
    <property type="match status" value="1"/>
</dbReference>
<dbReference type="SUPFAM" id="SSF46946">
    <property type="entry name" value="S13-like H2TH domain"/>
    <property type="match status" value="1"/>
</dbReference>
<evidence type="ECO:0000256" key="4">
    <source>
        <dbReference type="ARBA" id="ARBA00022980"/>
    </source>
</evidence>
<comment type="caution">
    <text evidence="9">The sequence shown here is derived from an EMBL/GenBank/DDBJ whole genome shotgun (WGS) entry which is preliminary data.</text>
</comment>
<evidence type="ECO:0000313" key="9">
    <source>
        <dbReference type="EMBL" id="MBE7525637.1"/>
    </source>
</evidence>
<dbReference type="EMBL" id="JABTTY010000001">
    <property type="protein sequence ID" value="MBE7525637.1"/>
    <property type="molecule type" value="Genomic_DNA"/>
</dbReference>
<dbReference type="Gene3D" id="4.10.910.10">
    <property type="entry name" value="30s ribosomal protein s13, domain 2"/>
    <property type="match status" value="1"/>
</dbReference>
<evidence type="ECO:0000256" key="3">
    <source>
        <dbReference type="ARBA" id="ARBA00022884"/>
    </source>
</evidence>
<evidence type="ECO:0000256" key="2">
    <source>
        <dbReference type="ARBA" id="ARBA00022730"/>
    </source>
</evidence>
<keyword evidence="7" id="KW-0820">tRNA-binding</keyword>
<dbReference type="InterPro" id="IPR001892">
    <property type="entry name" value="Ribosomal_uS13"/>
</dbReference>
<organism evidence="9 10">
    <name type="scientific">candidate division WWE3 bacterium</name>
    <dbReference type="NCBI Taxonomy" id="2053526"/>
    <lineage>
        <taxon>Bacteria</taxon>
        <taxon>Katanobacteria</taxon>
    </lineage>
</organism>
<dbReference type="Gene3D" id="1.10.8.50">
    <property type="match status" value="1"/>
</dbReference>
<dbReference type="GO" id="GO:0000049">
    <property type="term" value="F:tRNA binding"/>
    <property type="evidence" value="ECO:0007669"/>
    <property type="project" value="UniProtKB-UniRule"/>
</dbReference>
<dbReference type="Pfam" id="PF00416">
    <property type="entry name" value="Ribosomal_S13"/>
    <property type="match status" value="1"/>
</dbReference>
<dbReference type="PIRSF" id="PIRSF002134">
    <property type="entry name" value="Ribosomal_S13"/>
    <property type="match status" value="1"/>
</dbReference>
<comment type="similarity">
    <text evidence="1 7 8">Belongs to the universal ribosomal protein uS13 family.</text>
</comment>
<evidence type="ECO:0000256" key="1">
    <source>
        <dbReference type="ARBA" id="ARBA00008080"/>
    </source>
</evidence>
<proteinExistence type="inferred from homology"/>
<dbReference type="NCBIfam" id="TIGR03631">
    <property type="entry name" value="uS13_bact"/>
    <property type="match status" value="1"/>
</dbReference>
<comment type="subunit">
    <text evidence="7">Part of the 30S ribosomal subunit. Forms a loose heterodimer with protein S19. Forms two bridges to the 50S subunit in the 70S ribosome.</text>
</comment>
<sequence length="129" mass="14546">MARIAGVTLPAQKRIDIALTYIHGIGRITAMKLIAATGIDGSIRVKDMSEEDAEKIRQALRDLGIKLEGDLRREVMGNVKRLKEIQSYRGIRHIRKLPARGQRTKTNSRTIRGNVRRTMGSGKRKLEKT</sequence>
<dbReference type="HAMAP" id="MF_01315">
    <property type="entry name" value="Ribosomal_uS13"/>
    <property type="match status" value="1"/>
</dbReference>
<dbReference type="PROSITE" id="PS50159">
    <property type="entry name" value="RIBOSOMAL_S13_2"/>
    <property type="match status" value="1"/>
</dbReference>
<evidence type="ECO:0000256" key="8">
    <source>
        <dbReference type="RuleBase" id="RU003830"/>
    </source>
</evidence>
<gene>
    <name evidence="7 9" type="primary">rpsM</name>
    <name evidence="9" type="ORF">HS096_04610</name>
</gene>
<evidence type="ECO:0000256" key="5">
    <source>
        <dbReference type="ARBA" id="ARBA00023274"/>
    </source>
</evidence>
<dbReference type="InterPro" id="IPR010979">
    <property type="entry name" value="Ribosomal_uS13-like_H2TH"/>
</dbReference>
<dbReference type="GO" id="GO:0015935">
    <property type="term" value="C:small ribosomal subunit"/>
    <property type="evidence" value="ECO:0007669"/>
    <property type="project" value="TreeGrafter"/>
</dbReference>
<accession>A0A928Y6J6</accession>
<keyword evidence="5 7" id="KW-0687">Ribonucleoprotein</keyword>
<protein>
    <recommendedName>
        <fullName evidence="6 7">Small ribosomal subunit protein uS13</fullName>
    </recommendedName>
</protein>
<dbReference type="PANTHER" id="PTHR10871:SF1">
    <property type="entry name" value="SMALL RIBOSOMAL SUBUNIT PROTEIN US13M"/>
    <property type="match status" value="1"/>
</dbReference>
<evidence type="ECO:0000313" key="10">
    <source>
        <dbReference type="Proteomes" id="UP000710385"/>
    </source>
</evidence>
<comment type="function">
    <text evidence="7">Located at the top of the head of the 30S subunit, it contacts several helices of the 16S rRNA. In the 70S ribosome it contacts the 23S rRNA (bridge B1a) and protein L5 of the 50S subunit (bridge B1b), connecting the 2 subunits; these bridges are implicated in subunit movement. Contacts the tRNAs in the A and P-sites.</text>
</comment>
<dbReference type="GO" id="GO:0006412">
    <property type="term" value="P:translation"/>
    <property type="evidence" value="ECO:0007669"/>
    <property type="project" value="UniProtKB-UniRule"/>
</dbReference>
<dbReference type="InterPro" id="IPR027437">
    <property type="entry name" value="Rbsml_uS13_C"/>
</dbReference>
<keyword evidence="4 7" id="KW-0689">Ribosomal protein</keyword>
<dbReference type="GO" id="GO:0019843">
    <property type="term" value="F:rRNA binding"/>
    <property type="evidence" value="ECO:0007669"/>
    <property type="project" value="UniProtKB-UniRule"/>
</dbReference>
<keyword evidence="3 7" id="KW-0694">RNA-binding</keyword>
<evidence type="ECO:0000256" key="6">
    <source>
        <dbReference type="ARBA" id="ARBA00035166"/>
    </source>
</evidence>
<reference evidence="9" key="1">
    <citation type="submission" date="2020-05" db="EMBL/GenBank/DDBJ databases">
        <title>High-Quality Genomes of Partial-Nitritation/Anammox System by Hierarchical Clustering Based Hybrid Assembly.</title>
        <authorList>
            <person name="Liu L."/>
            <person name="Wang Y."/>
            <person name="Che Y."/>
            <person name="Chen Y."/>
            <person name="Xia Y."/>
            <person name="Luo R."/>
            <person name="Cheng S.H."/>
            <person name="Zheng C."/>
            <person name="Zhang T."/>
        </authorList>
    </citation>
    <scope>NUCLEOTIDE SEQUENCE</scope>
    <source>
        <strain evidence="9">H1_PAT1</strain>
    </source>
</reference>
<evidence type="ECO:0000256" key="7">
    <source>
        <dbReference type="HAMAP-Rule" id="MF_01315"/>
    </source>
</evidence>
<keyword evidence="2 7" id="KW-0699">rRNA-binding</keyword>
<dbReference type="InterPro" id="IPR019980">
    <property type="entry name" value="Ribosomal_uS13_bac-type"/>
</dbReference>
<dbReference type="GO" id="GO:0005829">
    <property type="term" value="C:cytosol"/>
    <property type="evidence" value="ECO:0007669"/>
    <property type="project" value="TreeGrafter"/>
</dbReference>